<gene>
    <name evidence="2" type="ORF">W97_06462</name>
</gene>
<feature type="region of interest" description="Disordered" evidence="1">
    <location>
        <begin position="199"/>
        <end position="230"/>
    </location>
</feature>
<dbReference type="EMBL" id="JH767585">
    <property type="protein sequence ID" value="EON67209.1"/>
    <property type="molecule type" value="Genomic_DNA"/>
</dbReference>
<evidence type="ECO:0000313" key="3">
    <source>
        <dbReference type="Proteomes" id="UP000016924"/>
    </source>
</evidence>
<keyword evidence="3" id="KW-1185">Reference proteome</keyword>
<dbReference type="InterPro" id="IPR038883">
    <property type="entry name" value="AN11006-like"/>
</dbReference>
<sequence>MKTSRLLSLPAELRLRIYEYTLTAPDNAIGLYFSYQTNRVKPDLGLGLLRTCSQIYHEARDVLYTKNTILLVSSSRETRLPPHALRELRHLFVMVNYGFLSDVCEAENVDSRMLRAMTRLQSLRLCVFDQFHFGRDGWGTMLPSLVESVPAGCEIRFGLRRDVEKEFVCSYLGRSADEKTVTGEVERCDLEEAMARIEASKGAKSGCNAPPSDQAGSRAVDELDEGPRTW</sequence>
<dbReference type="Proteomes" id="UP000016924">
    <property type="component" value="Unassembled WGS sequence"/>
</dbReference>
<evidence type="ECO:0008006" key="4">
    <source>
        <dbReference type="Google" id="ProtNLM"/>
    </source>
</evidence>
<dbReference type="PANTHER" id="PTHR42085">
    <property type="entry name" value="F-BOX DOMAIN-CONTAINING PROTEIN"/>
    <property type="match status" value="1"/>
</dbReference>
<feature type="compositionally biased region" description="Basic and acidic residues" evidence="1">
    <location>
        <begin position="219"/>
        <end position="230"/>
    </location>
</feature>
<dbReference type="eggNOG" id="ENOG502SZQ7">
    <property type="taxonomic scope" value="Eukaryota"/>
</dbReference>
<protein>
    <recommendedName>
        <fullName evidence="4">F-box domain-containing protein</fullName>
    </recommendedName>
</protein>
<organism evidence="2 3">
    <name type="scientific">Coniosporium apollinis (strain CBS 100218)</name>
    <name type="common">Rock-inhabiting black yeast</name>
    <dbReference type="NCBI Taxonomy" id="1168221"/>
    <lineage>
        <taxon>Eukaryota</taxon>
        <taxon>Fungi</taxon>
        <taxon>Dikarya</taxon>
        <taxon>Ascomycota</taxon>
        <taxon>Pezizomycotina</taxon>
        <taxon>Dothideomycetes</taxon>
        <taxon>Dothideomycetes incertae sedis</taxon>
        <taxon>Coniosporium</taxon>
    </lineage>
</organism>
<dbReference type="RefSeq" id="XP_007782526.1">
    <property type="nucleotide sequence ID" value="XM_007784336.1"/>
</dbReference>
<dbReference type="PANTHER" id="PTHR42085:SF2">
    <property type="entry name" value="F-BOX DOMAIN-CONTAINING PROTEIN"/>
    <property type="match status" value="1"/>
</dbReference>
<reference evidence="3" key="1">
    <citation type="submission" date="2012-06" db="EMBL/GenBank/DDBJ databases">
        <title>The genome sequence of Coniosporium apollinis CBS 100218.</title>
        <authorList>
            <consortium name="The Broad Institute Genome Sequencing Platform"/>
            <person name="Cuomo C."/>
            <person name="Gorbushina A."/>
            <person name="Noack S."/>
            <person name="Walker B."/>
            <person name="Young S.K."/>
            <person name="Zeng Q."/>
            <person name="Gargeya S."/>
            <person name="Fitzgerald M."/>
            <person name="Haas B."/>
            <person name="Abouelleil A."/>
            <person name="Alvarado L."/>
            <person name="Arachchi H.M."/>
            <person name="Berlin A.M."/>
            <person name="Chapman S.B."/>
            <person name="Goldberg J."/>
            <person name="Griggs A."/>
            <person name="Gujja S."/>
            <person name="Hansen M."/>
            <person name="Howarth C."/>
            <person name="Imamovic A."/>
            <person name="Larimer J."/>
            <person name="McCowan C."/>
            <person name="Montmayeur A."/>
            <person name="Murphy C."/>
            <person name="Neiman D."/>
            <person name="Pearson M."/>
            <person name="Priest M."/>
            <person name="Roberts A."/>
            <person name="Saif S."/>
            <person name="Shea T."/>
            <person name="Sisk P."/>
            <person name="Sykes S."/>
            <person name="Wortman J."/>
            <person name="Nusbaum C."/>
            <person name="Birren B."/>
        </authorList>
    </citation>
    <scope>NUCLEOTIDE SEQUENCE [LARGE SCALE GENOMIC DNA]</scope>
    <source>
        <strain evidence="3">CBS 100218</strain>
    </source>
</reference>
<evidence type="ECO:0000256" key="1">
    <source>
        <dbReference type="SAM" id="MobiDB-lite"/>
    </source>
</evidence>
<accession>R7YZJ9</accession>
<name>R7YZJ9_CONA1</name>
<dbReference type="HOGENOM" id="CLU_1204701_0_0_1"/>
<dbReference type="GeneID" id="19903773"/>
<dbReference type="OrthoDB" id="5314997at2759"/>
<proteinExistence type="predicted"/>
<evidence type="ECO:0000313" key="2">
    <source>
        <dbReference type="EMBL" id="EON67209.1"/>
    </source>
</evidence>
<dbReference type="AlphaFoldDB" id="R7YZJ9"/>